<comment type="caution">
    <text evidence="1">The sequence shown here is derived from an EMBL/GenBank/DDBJ whole genome shotgun (WGS) entry which is preliminary data.</text>
</comment>
<evidence type="ECO:0000313" key="2">
    <source>
        <dbReference type="Proteomes" id="UP000604046"/>
    </source>
</evidence>
<organism evidence="1 2">
    <name type="scientific">Symbiodinium natans</name>
    <dbReference type="NCBI Taxonomy" id="878477"/>
    <lineage>
        <taxon>Eukaryota</taxon>
        <taxon>Sar</taxon>
        <taxon>Alveolata</taxon>
        <taxon>Dinophyceae</taxon>
        <taxon>Suessiales</taxon>
        <taxon>Symbiodiniaceae</taxon>
        <taxon>Symbiodinium</taxon>
    </lineage>
</organism>
<name>A0A812IA46_9DINO</name>
<evidence type="ECO:0000313" key="1">
    <source>
        <dbReference type="EMBL" id="CAE7024158.1"/>
    </source>
</evidence>
<reference evidence="1" key="1">
    <citation type="submission" date="2021-02" db="EMBL/GenBank/DDBJ databases">
        <authorList>
            <person name="Dougan E. K."/>
            <person name="Rhodes N."/>
            <person name="Thang M."/>
            <person name="Chan C."/>
        </authorList>
    </citation>
    <scope>NUCLEOTIDE SEQUENCE</scope>
</reference>
<keyword evidence="2" id="KW-1185">Reference proteome</keyword>
<dbReference type="OrthoDB" id="426026at2759"/>
<dbReference type="AlphaFoldDB" id="A0A812IA46"/>
<sequence>MQWQACRGETCRDWGSRSQFQDGSVAVSSTGLVDHALASRSIVSASSCSSYQGGPVLYQPDGSSTDLRMFSDAVAGKLQLVEASLSQTDHDLLAAATVSQIFFAELVDSAQRVAGNLSMTATQALEKLPALLWARSADAQLVACVVELHDSIALLFEGAKSVRADYIDFLKYMQYLGQCVQITVDQLVMSSLPEPVEDEGGSLECQAPLELSDTDKELQKLLELALMHLDGICRVLEECSDFWLMLHEAELQLRKLEKESTSLSHALRTHAPGLNAASQKFCEHVKSFFGVYSGLAPPTSKSQLPEFKRSCS</sequence>
<protein>
    <submittedName>
        <fullName evidence="1">Mettl14 protein</fullName>
    </submittedName>
</protein>
<proteinExistence type="predicted"/>
<accession>A0A812IA46</accession>
<dbReference type="Proteomes" id="UP000604046">
    <property type="component" value="Unassembled WGS sequence"/>
</dbReference>
<gene>
    <name evidence="1" type="primary">mettl14</name>
    <name evidence="1" type="ORF">SNAT2548_LOCUS3055</name>
</gene>
<dbReference type="EMBL" id="CAJNDS010000185">
    <property type="protein sequence ID" value="CAE7024158.1"/>
    <property type="molecule type" value="Genomic_DNA"/>
</dbReference>